<evidence type="ECO:0000313" key="1">
    <source>
        <dbReference type="EMBL" id="OIJ68113.1"/>
    </source>
</evidence>
<proteinExistence type="predicted"/>
<dbReference type="EMBL" id="LAVA02000019">
    <property type="protein sequence ID" value="OIJ68113.1"/>
    <property type="molecule type" value="Genomic_DNA"/>
</dbReference>
<gene>
    <name evidence="1" type="ORF">WN71_009995</name>
</gene>
<reference evidence="1" key="1">
    <citation type="submission" date="2016-10" db="EMBL/GenBank/DDBJ databases">
        <title>Genome sequence of Streptomyces mangrovisoli MUSC 149.</title>
        <authorList>
            <person name="Lee L.-H."/>
            <person name="Ser H.-L."/>
        </authorList>
    </citation>
    <scope>NUCLEOTIDE SEQUENCE [LARGE SCALE GENOMIC DNA]</scope>
    <source>
        <strain evidence="1">MUSC 149</strain>
    </source>
</reference>
<evidence type="ECO:0008006" key="3">
    <source>
        <dbReference type="Google" id="ProtNLM"/>
    </source>
</evidence>
<dbReference type="AlphaFoldDB" id="A0A1J4P053"/>
<dbReference type="Proteomes" id="UP000034196">
    <property type="component" value="Unassembled WGS sequence"/>
</dbReference>
<sequence length="151" mass="15530">MLVALAAGRSLAGEVSGARRIDASPVRVQGAVDRIVPVKGGRTYRVSYEVDGKHYTTGGLPVGSHGTAAEPSVGTTLCLEAAARHPSTARLCGQRYPGGDDMIATEGLIVLAGTVVALMALTWHVVYGRPARPAPAAVTRRRSAGRTDAAG</sequence>
<name>A0A1J4P053_9ACTN</name>
<protein>
    <recommendedName>
        <fullName evidence="3">DUF3592 domain-containing protein</fullName>
    </recommendedName>
</protein>
<evidence type="ECO:0000313" key="2">
    <source>
        <dbReference type="Proteomes" id="UP000034196"/>
    </source>
</evidence>
<keyword evidence="2" id="KW-1185">Reference proteome</keyword>
<organism evidence="1 2">
    <name type="scientific">Streptomyces mangrovisoli</name>
    <dbReference type="NCBI Taxonomy" id="1428628"/>
    <lineage>
        <taxon>Bacteria</taxon>
        <taxon>Bacillati</taxon>
        <taxon>Actinomycetota</taxon>
        <taxon>Actinomycetes</taxon>
        <taxon>Kitasatosporales</taxon>
        <taxon>Streptomycetaceae</taxon>
        <taxon>Streptomyces</taxon>
    </lineage>
</organism>
<accession>A0A1J4P053</accession>
<comment type="caution">
    <text evidence="1">The sequence shown here is derived from an EMBL/GenBank/DDBJ whole genome shotgun (WGS) entry which is preliminary data.</text>
</comment>